<evidence type="ECO:0000313" key="2">
    <source>
        <dbReference type="Proteomes" id="UP000626092"/>
    </source>
</evidence>
<dbReference type="EMBL" id="WJXA01000001">
    <property type="protein sequence ID" value="KAF7153339.1"/>
    <property type="molecule type" value="Genomic_DNA"/>
</dbReference>
<accession>A0A834HLY7</accession>
<dbReference type="InterPro" id="IPR032675">
    <property type="entry name" value="LRR_dom_sf"/>
</dbReference>
<organism evidence="1 2">
    <name type="scientific">Rhododendron simsii</name>
    <name type="common">Sims's rhododendron</name>
    <dbReference type="NCBI Taxonomy" id="118357"/>
    <lineage>
        <taxon>Eukaryota</taxon>
        <taxon>Viridiplantae</taxon>
        <taxon>Streptophyta</taxon>
        <taxon>Embryophyta</taxon>
        <taxon>Tracheophyta</taxon>
        <taxon>Spermatophyta</taxon>
        <taxon>Magnoliopsida</taxon>
        <taxon>eudicotyledons</taxon>
        <taxon>Gunneridae</taxon>
        <taxon>Pentapetalae</taxon>
        <taxon>asterids</taxon>
        <taxon>Ericales</taxon>
        <taxon>Ericaceae</taxon>
        <taxon>Ericoideae</taxon>
        <taxon>Rhodoreae</taxon>
        <taxon>Rhododendron</taxon>
    </lineage>
</organism>
<gene>
    <name evidence="1" type="ORF">RHSIM_Rhsim01G0031700</name>
</gene>
<dbReference type="OrthoDB" id="6066220at2759"/>
<dbReference type="Proteomes" id="UP000626092">
    <property type="component" value="Unassembled WGS sequence"/>
</dbReference>
<comment type="caution">
    <text evidence="1">The sequence shown here is derived from an EMBL/GenBank/DDBJ whole genome shotgun (WGS) entry which is preliminary data.</text>
</comment>
<evidence type="ECO:0000313" key="1">
    <source>
        <dbReference type="EMBL" id="KAF7153339.1"/>
    </source>
</evidence>
<keyword evidence="2" id="KW-1185">Reference proteome</keyword>
<reference evidence="1" key="1">
    <citation type="submission" date="2019-11" db="EMBL/GenBank/DDBJ databases">
        <authorList>
            <person name="Liu Y."/>
            <person name="Hou J."/>
            <person name="Li T.-Q."/>
            <person name="Guan C.-H."/>
            <person name="Wu X."/>
            <person name="Wu H.-Z."/>
            <person name="Ling F."/>
            <person name="Zhang R."/>
            <person name="Shi X.-G."/>
            <person name="Ren J.-P."/>
            <person name="Chen E.-F."/>
            <person name="Sun J.-M."/>
        </authorList>
    </citation>
    <scope>NUCLEOTIDE SEQUENCE</scope>
    <source>
        <strain evidence="1">Adult_tree_wgs_1</strain>
        <tissue evidence="1">Leaves</tissue>
    </source>
</reference>
<dbReference type="GO" id="GO:0031146">
    <property type="term" value="P:SCF-dependent proteasomal ubiquitin-dependent protein catabolic process"/>
    <property type="evidence" value="ECO:0007669"/>
    <property type="project" value="TreeGrafter"/>
</dbReference>
<evidence type="ECO:0008006" key="3">
    <source>
        <dbReference type="Google" id="ProtNLM"/>
    </source>
</evidence>
<dbReference type="PANTHER" id="PTHR13318:SF238">
    <property type="entry name" value="F-BOX DOMAIN-CONTAINING PROTEIN"/>
    <property type="match status" value="1"/>
</dbReference>
<dbReference type="Gene3D" id="3.80.10.10">
    <property type="entry name" value="Ribonuclease Inhibitor"/>
    <property type="match status" value="1"/>
</dbReference>
<dbReference type="AlphaFoldDB" id="A0A834HLY7"/>
<dbReference type="SUPFAM" id="SSF52047">
    <property type="entry name" value="RNI-like"/>
    <property type="match status" value="1"/>
</dbReference>
<dbReference type="PANTHER" id="PTHR13318">
    <property type="entry name" value="PARTNER OF PAIRED, ISOFORM B-RELATED"/>
    <property type="match status" value="1"/>
</dbReference>
<proteinExistence type="predicted"/>
<protein>
    <recommendedName>
        <fullName evidence="3">RNI-like superfamily protein</fullName>
    </recommendedName>
</protein>
<sequence length="318" mass="36300">MLHPEKQGYGYFPDDCWELKFQKLREDDERDLDSISLVSKRSTESPSIRFRCSTEPPRDGFRALELNKNIKNYLKVLDCSGLCSMQDKDLVLIADLFPRIEELRLRTDAYICNDAVARITDDGIDALATKLKELKEIEFTGYAWFITDQSLISLSTNCVKLRKISLYISSRIVVVTTFFILFCNWEALANAKNLHSLTMTQELILDKHICLVANECTPLRKLKLVDFSGQYPEIHAGLKFLLQACELTLEELTLINWALCGPLGISDLAQYLSNLTSIDLDRRFGLTSVTFYTLSKSCPLLEILMMARTREHLDISCG</sequence>
<dbReference type="GO" id="GO:0019005">
    <property type="term" value="C:SCF ubiquitin ligase complex"/>
    <property type="evidence" value="ECO:0007669"/>
    <property type="project" value="TreeGrafter"/>
</dbReference>
<name>A0A834HLY7_RHOSS</name>